<feature type="region of interest" description="Disordered" evidence="10">
    <location>
        <begin position="286"/>
        <end position="306"/>
    </location>
</feature>
<dbReference type="FunCoup" id="S0EU83">
    <property type="interactions" value="402"/>
</dbReference>
<dbReference type="AlphaFoldDB" id="S0EU83"/>
<proteinExistence type="inferred from homology"/>
<dbReference type="Pfam" id="PF03462">
    <property type="entry name" value="PCRF"/>
    <property type="match status" value="1"/>
</dbReference>
<comment type="PTM">
    <text evidence="8">Methylated by PrmC. Methylation increases the termination efficiency of RF1.</text>
</comment>
<reference evidence="13" key="1">
    <citation type="submission" date="2013-03" db="EMBL/GenBank/DDBJ databases">
        <title>Genome sequence of Chthonomonas calidirosea, the first sequenced genome from the Armatimonadetes phylum (formally candidate division OP10).</title>
        <authorList>
            <person name="Lee K.C.Y."/>
            <person name="Morgan X.C."/>
            <person name="Dunfield P.F."/>
            <person name="Tamas I."/>
            <person name="Houghton K.M."/>
            <person name="Vyssotski M."/>
            <person name="Ryan J.L.J."/>
            <person name="Lagutin K."/>
            <person name="McDonald I.R."/>
            <person name="Stott M.B."/>
        </authorList>
    </citation>
    <scope>NUCLEOTIDE SEQUENCE [LARGE SCALE GENOMIC DNA]</scope>
    <source>
        <strain evidence="13">DSM 23976 / ICMP 18418 / T49</strain>
    </source>
</reference>
<evidence type="ECO:0000256" key="7">
    <source>
        <dbReference type="ARBA" id="ARBA00050039"/>
    </source>
</evidence>
<sequence>MLLEQARNRLEELDKRYQELTDQINDPEFSVDYQRYMTARKAQSEIEDVVLAYRQYKRVEQDVADAKEMLKTAEGEERSFYQEELEKAERKQEELAHQIRLLLLPKDPNDERNVIVEIRPAAGGEEAKLFAAELLRMYMRYAERRKWKVDILSLQETGLGGVQEAVFEIQGKGAYSQLKYEGGVHRVQRVPVTESNGRLQTSTVTVAVLPEAEEVDVELNEDDIIEEVYHSSSAGGQNVQKVATAIRLIHKPTGIVVTCQDERSQLQNRIKARNVLRTRLYEIQRRQQQEERTGARRSQVGTGERSEKIRTYHFPDGRVTDHRIGLTIYNISAVMDGDIQPFIDALITADQAERLKEVAEGNEPAAAKVATARMKS</sequence>
<keyword evidence="9" id="KW-0175">Coiled coil</keyword>
<dbReference type="PATRIC" id="fig|1303518.3.peg.12"/>
<dbReference type="GO" id="GO:0016149">
    <property type="term" value="F:translation release factor activity, codon specific"/>
    <property type="evidence" value="ECO:0007669"/>
    <property type="project" value="UniProtKB-UniRule"/>
</dbReference>
<evidence type="ECO:0000256" key="6">
    <source>
        <dbReference type="ARBA" id="ARBA00022917"/>
    </source>
</evidence>
<organism evidence="12 13">
    <name type="scientific">Chthonomonas calidirosea (strain DSM 23976 / ICMP 18418 / T49)</name>
    <dbReference type="NCBI Taxonomy" id="1303518"/>
    <lineage>
        <taxon>Bacteria</taxon>
        <taxon>Bacillati</taxon>
        <taxon>Armatimonadota</taxon>
        <taxon>Chthonomonadia</taxon>
        <taxon>Chthonomonadales</taxon>
        <taxon>Chthonomonadaceae</taxon>
        <taxon>Chthonomonas</taxon>
    </lineage>
</organism>
<comment type="function">
    <text evidence="1 8">Peptide chain release factor 1 directs the termination of translation in response to the peptide chain termination codons UAG and UAA.</text>
</comment>
<dbReference type="FunFam" id="3.30.70.1660:FF:000002">
    <property type="entry name" value="Peptide chain release factor 1"/>
    <property type="match status" value="1"/>
</dbReference>
<dbReference type="Pfam" id="PF00472">
    <property type="entry name" value="RF-1"/>
    <property type="match status" value="1"/>
</dbReference>
<dbReference type="NCBIfam" id="NF001859">
    <property type="entry name" value="PRK00591.1"/>
    <property type="match status" value="1"/>
</dbReference>
<evidence type="ECO:0000256" key="8">
    <source>
        <dbReference type="HAMAP-Rule" id="MF_00093"/>
    </source>
</evidence>
<dbReference type="Gene3D" id="3.30.160.20">
    <property type="match status" value="1"/>
</dbReference>
<evidence type="ECO:0000313" key="12">
    <source>
        <dbReference type="EMBL" id="CCW33851.1"/>
    </source>
</evidence>
<dbReference type="InterPro" id="IPR045853">
    <property type="entry name" value="Pep_chain_release_fac_I_sf"/>
</dbReference>
<dbReference type="eggNOG" id="COG0216">
    <property type="taxonomic scope" value="Bacteria"/>
</dbReference>
<gene>
    <name evidence="8" type="primary">prfA</name>
    <name evidence="12" type="ORF">CCALI_00011</name>
</gene>
<evidence type="ECO:0000259" key="11">
    <source>
        <dbReference type="SMART" id="SM00937"/>
    </source>
</evidence>
<feature type="coiled-coil region" evidence="9">
    <location>
        <begin position="56"/>
        <end position="98"/>
    </location>
</feature>
<dbReference type="PANTHER" id="PTHR43804">
    <property type="entry name" value="LD18447P"/>
    <property type="match status" value="1"/>
</dbReference>
<dbReference type="FunFam" id="3.30.70.1660:FF:000004">
    <property type="entry name" value="Peptide chain release factor 1"/>
    <property type="match status" value="1"/>
</dbReference>
<dbReference type="SUPFAM" id="SSF75620">
    <property type="entry name" value="Release factor"/>
    <property type="match status" value="1"/>
</dbReference>
<dbReference type="PANTHER" id="PTHR43804:SF7">
    <property type="entry name" value="LD18447P"/>
    <property type="match status" value="1"/>
</dbReference>
<dbReference type="RefSeq" id="WP_016481418.1">
    <property type="nucleotide sequence ID" value="NC_021487.1"/>
</dbReference>
<dbReference type="InParanoid" id="S0EU83"/>
<evidence type="ECO:0000256" key="2">
    <source>
        <dbReference type="ARBA" id="ARBA00004496"/>
    </source>
</evidence>
<dbReference type="Gene3D" id="6.10.140.1950">
    <property type="match status" value="1"/>
</dbReference>
<dbReference type="InterPro" id="IPR050057">
    <property type="entry name" value="Prokaryotic/Mito_RF"/>
</dbReference>
<name>S0EU83_CHTCT</name>
<comment type="subcellular location">
    <subcellularLocation>
        <location evidence="2 8">Cytoplasm</location>
    </subcellularLocation>
</comment>
<dbReference type="InterPro" id="IPR005139">
    <property type="entry name" value="PCRF"/>
</dbReference>
<dbReference type="InterPro" id="IPR004373">
    <property type="entry name" value="RF-1"/>
</dbReference>
<dbReference type="Gene3D" id="3.30.70.1660">
    <property type="match status" value="1"/>
</dbReference>
<dbReference type="EMBL" id="HF951689">
    <property type="protein sequence ID" value="CCW33851.1"/>
    <property type="molecule type" value="Genomic_DNA"/>
</dbReference>
<dbReference type="HOGENOM" id="CLU_036856_0_1_0"/>
<dbReference type="InterPro" id="IPR000352">
    <property type="entry name" value="Pep_chain_release_fac_I"/>
</dbReference>
<feature type="modified residue" description="N5-methylglutamine" evidence="8">
    <location>
        <position position="237"/>
    </location>
</feature>
<dbReference type="Proteomes" id="UP000014227">
    <property type="component" value="Chromosome I"/>
</dbReference>
<evidence type="ECO:0000256" key="10">
    <source>
        <dbReference type="SAM" id="MobiDB-lite"/>
    </source>
</evidence>
<dbReference type="HAMAP" id="MF_00093">
    <property type="entry name" value="Rel_fac_1"/>
    <property type="match status" value="1"/>
</dbReference>
<dbReference type="STRING" id="454171.CP488_01144"/>
<evidence type="ECO:0000256" key="4">
    <source>
        <dbReference type="ARBA" id="ARBA00022481"/>
    </source>
</evidence>
<dbReference type="NCBIfam" id="TIGR00019">
    <property type="entry name" value="prfA"/>
    <property type="match status" value="1"/>
</dbReference>
<evidence type="ECO:0000313" key="13">
    <source>
        <dbReference type="Proteomes" id="UP000014227"/>
    </source>
</evidence>
<comment type="similarity">
    <text evidence="3 8">Belongs to the prokaryotic/mitochondrial release factor family.</text>
</comment>
<keyword evidence="5 8" id="KW-0963">Cytoplasm</keyword>
<dbReference type="GO" id="GO:0005829">
    <property type="term" value="C:cytosol"/>
    <property type="evidence" value="ECO:0007669"/>
    <property type="project" value="UniProtKB-ARBA"/>
</dbReference>
<feature type="domain" description="Peptide chain release factor" evidence="11">
    <location>
        <begin position="68"/>
        <end position="181"/>
    </location>
</feature>
<dbReference type="KEGG" id="ccz:CCALI_00011"/>
<protein>
    <recommendedName>
        <fullName evidence="7 8">Peptide chain release factor 1</fullName>
        <shortName evidence="8">RF-1</shortName>
    </recommendedName>
</protein>
<keyword evidence="13" id="KW-1185">Reference proteome</keyword>
<dbReference type="SMART" id="SM00937">
    <property type="entry name" value="PCRF"/>
    <property type="match status" value="1"/>
</dbReference>
<evidence type="ECO:0000256" key="5">
    <source>
        <dbReference type="ARBA" id="ARBA00022490"/>
    </source>
</evidence>
<keyword evidence="4 8" id="KW-0488">Methylation</keyword>
<evidence type="ECO:0000256" key="9">
    <source>
        <dbReference type="SAM" id="Coils"/>
    </source>
</evidence>
<dbReference type="FunFam" id="3.30.160.20:FF:000004">
    <property type="entry name" value="Peptide chain release factor 1"/>
    <property type="match status" value="1"/>
</dbReference>
<keyword evidence="6 8" id="KW-0648">Protein biosynthesis</keyword>
<evidence type="ECO:0000256" key="3">
    <source>
        <dbReference type="ARBA" id="ARBA00010835"/>
    </source>
</evidence>
<evidence type="ECO:0000256" key="1">
    <source>
        <dbReference type="ARBA" id="ARBA00002986"/>
    </source>
</evidence>
<accession>S0EU83</accession>